<dbReference type="AlphaFoldDB" id="A0A444YPD1"/>
<dbReference type="EMBL" id="SDMP01000016">
    <property type="protein sequence ID" value="RYR03758.1"/>
    <property type="molecule type" value="Genomic_DNA"/>
</dbReference>
<comment type="caution">
    <text evidence="1">The sequence shown here is derived from an EMBL/GenBank/DDBJ whole genome shotgun (WGS) entry which is preliminary data.</text>
</comment>
<protein>
    <submittedName>
        <fullName evidence="1">Uncharacterized protein</fullName>
    </submittedName>
</protein>
<sequence length="89" mass="10371">MFQNHDINPKEAINRASRLQARFNRARDSLANNQQIRERRNARQVTWKPLPEDCVKANAHAFREAAIMVKNLNIDKALTTCLKTFHDID</sequence>
<reference evidence="1 2" key="1">
    <citation type="submission" date="2019-01" db="EMBL/GenBank/DDBJ databases">
        <title>Sequencing of cultivated peanut Arachis hypogaea provides insights into genome evolution and oil improvement.</title>
        <authorList>
            <person name="Chen X."/>
        </authorList>
    </citation>
    <scope>NUCLEOTIDE SEQUENCE [LARGE SCALE GENOMIC DNA]</scope>
    <source>
        <strain evidence="2">cv. Fuhuasheng</strain>
        <tissue evidence="1">Leaves</tissue>
    </source>
</reference>
<dbReference type="Proteomes" id="UP000289738">
    <property type="component" value="Chromosome B06"/>
</dbReference>
<accession>A0A444YPD1</accession>
<proteinExistence type="predicted"/>
<keyword evidence="2" id="KW-1185">Reference proteome</keyword>
<gene>
    <name evidence="1" type="ORF">Ahy_B06g083029</name>
</gene>
<evidence type="ECO:0000313" key="2">
    <source>
        <dbReference type="Proteomes" id="UP000289738"/>
    </source>
</evidence>
<organism evidence="1 2">
    <name type="scientific">Arachis hypogaea</name>
    <name type="common">Peanut</name>
    <dbReference type="NCBI Taxonomy" id="3818"/>
    <lineage>
        <taxon>Eukaryota</taxon>
        <taxon>Viridiplantae</taxon>
        <taxon>Streptophyta</taxon>
        <taxon>Embryophyta</taxon>
        <taxon>Tracheophyta</taxon>
        <taxon>Spermatophyta</taxon>
        <taxon>Magnoliopsida</taxon>
        <taxon>eudicotyledons</taxon>
        <taxon>Gunneridae</taxon>
        <taxon>Pentapetalae</taxon>
        <taxon>rosids</taxon>
        <taxon>fabids</taxon>
        <taxon>Fabales</taxon>
        <taxon>Fabaceae</taxon>
        <taxon>Papilionoideae</taxon>
        <taxon>50 kb inversion clade</taxon>
        <taxon>dalbergioids sensu lato</taxon>
        <taxon>Dalbergieae</taxon>
        <taxon>Pterocarpus clade</taxon>
        <taxon>Arachis</taxon>
    </lineage>
</organism>
<evidence type="ECO:0000313" key="1">
    <source>
        <dbReference type="EMBL" id="RYR03758.1"/>
    </source>
</evidence>
<name>A0A444YPD1_ARAHY</name>